<dbReference type="GO" id="GO:0000398">
    <property type="term" value="P:mRNA splicing, via spliceosome"/>
    <property type="evidence" value="ECO:0007669"/>
    <property type="project" value="InterPro"/>
</dbReference>
<dbReference type="InterPro" id="IPR019775">
    <property type="entry name" value="WD40_repeat_CS"/>
</dbReference>
<dbReference type="PROSITE" id="PS00678">
    <property type="entry name" value="WD_REPEATS_1"/>
    <property type="match status" value="2"/>
</dbReference>
<reference evidence="7" key="1">
    <citation type="journal article" date="2018" name="Nat. Microbiol.">
        <title>Leveraging single-cell genomics to expand the fungal tree of life.</title>
        <authorList>
            <person name="Ahrendt S.R."/>
            <person name="Quandt C.A."/>
            <person name="Ciobanu D."/>
            <person name="Clum A."/>
            <person name="Salamov A."/>
            <person name="Andreopoulos B."/>
            <person name="Cheng J.F."/>
            <person name="Woyke T."/>
            <person name="Pelin A."/>
            <person name="Henrissat B."/>
            <person name="Reynolds N.K."/>
            <person name="Benny G.L."/>
            <person name="Smith M.E."/>
            <person name="James T.Y."/>
            <person name="Grigoriev I.V."/>
        </authorList>
    </citation>
    <scope>NUCLEOTIDE SEQUENCE [LARGE SCALE GENOMIC DNA]</scope>
    <source>
        <strain evidence="7">ATCC 52028</strain>
    </source>
</reference>
<dbReference type="SUPFAM" id="SSF50978">
    <property type="entry name" value="WD40 repeat-like"/>
    <property type="match status" value="1"/>
</dbReference>
<protein>
    <submittedName>
        <fullName evidence="6">Uncharacterized protein</fullName>
    </submittedName>
</protein>
<accession>A0A4P9XDX3</accession>
<evidence type="ECO:0000256" key="2">
    <source>
        <dbReference type="ARBA" id="ARBA00022737"/>
    </source>
</evidence>
<dbReference type="Pfam" id="PF00400">
    <property type="entry name" value="WD40"/>
    <property type="match status" value="6"/>
</dbReference>
<dbReference type="CDD" id="cd00200">
    <property type="entry name" value="WD40"/>
    <property type="match status" value="1"/>
</dbReference>
<dbReference type="PANTHER" id="PTHR19923:SF0">
    <property type="entry name" value="PLEIOTROPIC REGULATOR 1"/>
    <property type="match status" value="1"/>
</dbReference>
<feature type="repeat" description="WD" evidence="4">
    <location>
        <begin position="91"/>
        <end position="132"/>
    </location>
</feature>
<dbReference type="InterPro" id="IPR020472">
    <property type="entry name" value="WD40_PAC1"/>
</dbReference>
<dbReference type="PANTHER" id="PTHR19923">
    <property type="entry name" value="WD40 REPEAT PROTEINPRL1/PRL2-RELATED"/>
    <property type="match status" value="1"/>
</dbReference>
<dbReference type="PROSITE" id="PS50082">
    <property type="entry name" value="WD_REPEATS_2"/>
    <property type="match status" value="4"/>
</dbReference>
<evidence type="ECO:0000256" key="5">
    <source>
        <dbReference type="SAM" id="MobiDB-lite"/>
    </source>
</evidence>
<dbReference type="PROSITE" id="PS50294">
    <property type="entry name" value="WD_REPEATS_REGION"/>
    <property type="match status" value="4"/>
</dbReference>
<dbReference type="EMBL" id="ML014119">
    <property type="protein sequence ID" value="RKP03715.1"/>
    <property type="molecule type" value="Genomic_DNA"/>
</dbReference>
<keyword evidence="1 4" id="KW-0853">WD repeat</keyword>
<feature type="region of interest" description="Disordered" evidence="5">
    <location>
        <begin position="389"/>
        <end position="412"/>
    </location>
</feature>
<keyword evidence="2" id="KW-0677">Repeat</keyword>
<dbReference type="InterPro" id="IPR015943">
    <property type="entry name" value="WD40/YVTN_repeat-like_dom_sf"/>
</dbReference>
<dbReference type="GO" id="GO:0071013">
    <property type="term" value="C:catalytic step 2 spliceosome"/>
    <property type="evidence" value="ECO:0007669"/>
    <property type="project" value="TreeGrafter"/>
</dbReference>
<sequence length="412" mass="45082">MLTSQRVYLERRLRDEYRRLLELPAGIAAEVARQQSAGAAAAAATAAAAGKPRRAPTAAPEASVVALIRIAPQRRVPKPQWHAPWKLMRVMSGHLGWARCLAVEPNNEWFVTGAADRTIKVWDMASGKLKVTLTGHIAPVRGLAVSSRHPYLFSCSEDRKVKCWDLETNKIIRDYHGHLHGVFSLDLHPTLDVVVTAGRDATVRVWDMRTKAQIHCLTGHKGVVTSVKCQSADPQILSAGQDATVKLWDLAAGKCRTTLTHHTKGIRALALHPSEFTFASASPGTVKQWQCPEGRFLQSMDVPPTALGSSGIVNTLSVNDDGVLFGGDDDGAMSFWDWKTGHAFQRTATVPQPGSLAGAAENGIFASTFDQTGLRLITAEADKTIKMWREDPNASPETHPLDWKPLLRSQRY</sequence>
<dbReference type="InterPro" id="IPR036322">
    <property type="entry name" value="WD40_repeat_dom_sf"/>
</dbReference>
<evidence type="ECO:0000256" key="1">
    <source>
        <dbReference type="ARBA" id="ARBA00022574"/>
    </source>
</evidence>
<evidence type="ECO:0000313" key="6">
    <source>
        <dbReference type="EMBL" id="RKP03715.1"/>
    </source>
</evidence>
<organism evidence="6 7">
    <name type="scientific">Caulochytrium protostelioides</name>
    <dbReference type="NCBI Taxonomy" id="1555241"/>
    <lineage>
        <taxon>Eukaryota</taxon>
        <taxon>Fungi</taxon>
        <taxon>Fungi incertae sedis</taxon>
        <taxon>Chytridiomycota</taxon>
        <taxon>Chytridiomycota incertae sedis</taxon>
        <taxon>Chytridiomycetes</taxon>
        <taxon>Caulochytriales</taxon>
        <taxon>Caulochytriaceae</taxon>
        <taxon>Caulochytrium</taxon>
    </lineage>
</organism>
<dbReference type="GO" id="GO:0071011">
    <property type="term" value="C:precatalytic spliceosome"/>
    <property type="evidence" value="ECO:0007669"/>
    <property type="project" value="TreeGrafter"/>
</dbReference>
<evidence type="ECO:0000256" key="3">
    <source>
        <dbReference type="ARBA" id="ARBA00025726"/>
    </source>
</evidence>
<evidence type="ECO:0000313" key="7">
    <source>
        <dbReference type="Proteomes" id="UP000274922"/>
    </source>
</evidence>
<name>A0A4P9XDX3_9FUNG</name>
<dbReference type="PRINTS" id="PR00320">
    <property type="entry name" value="GPROTEINBRPT"/>
</dbReference>
<proteinExistence type="inferred from homology"/>
<feature type="repeat" description="WD" evidence="4">
    <location>
        <begin position="217"/>
        <end position="258"/>
    </location>
</feature>
<comment type="similarity">
    <text evidence="3">Belongs to the WD repeat PRL1/PRL2 family.</text>
</comment>
<dbReference type="SMART" id="SM00320">
    <property type="entry name" value="WD40"/>
    <property type="match status" value="7"/>
</dbReference>
<feature type="repeat" description="WD" evidence="4">
    <location>
        <begin position="175"/>
        <end position="216"/>
    </location>
</feature>
<dbReference type="OrthoDB" id="10256122at2759"/>
<dbReference type="AlphaFoldDB" id="A0A4P9XDX3"/>
<dbReference type="GO" id="GO:0000974">
    <property type="term" value="C:Prp19 complex"/>
    <property type="evidence" value="ECO:0007669"/>
    <property type="project" value="TreeGrafter"/>
</dbReference>
<feature type="repeat" description="WD" evidence="4">
    <location>
        <begin position="133"/>
        <end position="174"/>
    </location>
</feature>
<evidence type="ECO:0000256" key="4">
    <source>
        <dbReference type="PROSITE-ProRule" id="PRU00221"/>
    </source>
</evidence>
<gene>
    <name evidence="6" type="ORF">CXG81DRAFT_29198</name>
</gene>
<dbReference type="STRING" id="1555241.A0A4P9XDX3"/>
<keyword evidence="7" id="KW-1185">Reference proteome</keyword>
<dbReference type="FunFam" id="2.130.10.10:FF:000012">
    <property type="entry name" value="Putative pleiotropic regulator 1"/>
    <property type="match status" value="1"/>
</dbReference>
<dbReference type="Gene3D" id="2.130.10.10">
    <property type="entry name" value="YVTN repeat-like/Quinoprotein amine dehydrogenase"/>
    <property type="match status" value="1"/>
</dbReference>
<dbReference type="InterPro" id="IPR001680">
    <property type="entry name" value="WD40_rpt"/>
</dbReference>
<dbReference type="InterPro" id="IPR045241">
    <property type="entry name" value="Prp46/PLRG1-like"/>
</dbReference>
<dbReference type="Proteomes" id="UP000274922">
    <property type="component" value="Unassembled WGS sequence"/>
</dbReference>